<dbReference type="FunFam" id="3.30.1370.100:FF:000001">
    <property type="entry name" value="Mismatch repair endonuclease pms1, putative"/>
    <property type="match status" value="1"/>
</dbReference>
<dbReference type="InterPro" id="IPR042121">
    <property type="entry name" value="MutL_C_regsub"/>
</dbReference>
<dbReference type="Pfam" id="PF13589">
    <property type="entry name" value="HATPase_c_3"/>
    <property type="match status" value="1"/>
</dbReference>
<dbReference type="OrthoDB" id="10263226at2759"/>
<dbReference type="Gene3D" id="3.30.1370.100">
    <property type="entry name" value="MutL, C-terminal domain, regulatory subdomain"/>
    <property type="match status" value="1"/>
</dbReference>
<dbReference type="InterPro" id="IPR020568">
    <property type="entry name" value="Ribosomal_Su5_D2-typ_SF"/>
</dbReference>
<gene>
    <name evidence="7" type="ORF">DMC30DRAFT_345793</name>
</gene>
<feature type="compositionally biased region" description="Acidic residues" evidence="4">
    <location>
        <begin position="418"/>
        <end position="446"/>
    </location>
</feature>
<evidence type="ECO:0000256" key="3">
    <source>
        <dbReference type="ARBA" id="ARBA00070941"/>
    </source>
</evidence>
<protein>
    <recommendedName>
        <fullName evidence="3">DNA mismatch repair protein PMS1</fullName>
    </recommendedName>
</protein>
<dbReference type="Gene3D" id="3.30.565.10">
    <property type="entry name" value="Histidine kinase-like ATPase, C-terminal domain"/>
    <property type="match status" value="1"/>
</dbReference>
<dbReference type="InterPro" id="IPR038973">
    <property type="entry name" value="MutL/Mlh/Pms-like"/>
</dbReference>
<dbReference type="SUPFAM" id="SSF54211">
    <property type="entry name" value="Ribosomal protein S5 domain 2-like"/>
    <property type="match status" value="1"/>
</dbReference>
<dbReference type="CDD" id="cd16926">
    <property type="entry name" value="HATPase_MutL-MLH-PMS-like"/>
    <property type="match status" value="1"/>
</dbReference>
<dbReference type="Gene3D" id="3.30.1540.20">
    <property type="entry name" value="MutL, C-terminal domain, dimerisation subdomain"/>
    <property type="match status" value="1"/>
</dbReference>
<dbReference type="GO" id="GO:0005524">
    <property type="term" value="F:ATP binding"/>
    <property type="evidence" value="ECO:0007669"/>
    <property type="project" value="InterPro"/>
</dbReference>
<dbReference type="GO" id="GO:0030983">
    <property type="term" value="F:mismatched DNA binding"/>
    <property type="evidence" value="ECO:0007669"/>
    <property type="project" value="InterPro"/>
</dbReference>
<dbReference type="InterPro" id="IPR042120">
    <property type="entry name" value="MutL_C_dimsub"/>
</dbReference>
<organism evidence="7 8">
    <name type="scientific">Rhodotorula diobovata</name>
    <dbReference type="NCBI Taxonomy" id="5288"/>
    <lineage>
        <taxon>Eukaryota</taxon>
        <taxon>Fungi</taxon>
        <taxon>Dikarya</taxon>
        <taxon>Basidiomycota</taxon>
        <taxon>Pucciniomycotina</taxon>
        <taxon>Microbotryomycetes</taxon>
        <taxon>Sporidiobolales</taxon>
        <taxon>Sporidiobolaceae</taxon>
        <taxon>Rhodotorula</taxon>
    </lineage>
</organism>
<feature type="compositionally biased region" description="Acidic residues" evidence="4">
    <location>
        <begin position="636"/>
        <end position="689"/>
    </location>
</feature>
<feature type="domain" description="MutL C-terminal dimerisation" evidence="5">
    <location>
        <begin position="824"/>
        <end position="976"/>
    </location>
</feature>
<dbReference type="InterPro" id="IPR036890">
    <property type="entry name" value="HATPase_C_sf"/>
</dbReference>
<dbReference type="InterPro" id="IPR037198">
    <property type="entry name" value="MutL_C_sf"/>
</dbReference>
<dbReference type="PANTHER" id="PTHR10073:SF52">
    <property type="entry name" value="MISMATCH REPAIR ENDONUCLEASE PMS2"/>
    <property type="match status" value="1"/>
</dbReference>
<comment type="caution">
    <text evidence="7">The sequence shown here is derived from an EMBL/GenBank/DDBJ whole genome shotgun (WGS) entry which is preliminary data.</text>
</comment>
<feature type="region of interest" description="Disordered" evidence="4">
    <location>
        <begin position="400"/>
        <end position="711"/>
    </location>
</feature>
<dbReference type="GO" id="GO:0000710">
    <property type="term" value="P:meiotic mismatch repair"/>
    <property type="evidence" value="ECO:0007669"/>
    <property type="project" value="UniProtKB-ARBA"/>
</dbReference>
<feature type="compositionally biased region" description="Low complexity" evidence="4">
    <location>
        <begin position="611"/>
        <end position="627"/>
    </location>
</feature>
<proteinExistence type="inferred from homology"/>
<keyword evidence="2" id="KW-0227">DNA damage</keyword>
<dbReference type="Proteomes" id="UP000311382">
    <property type="component" value="Unassembled WGS sequence"/>
</dbReference>
<dbReference type="GO" id="GO:0032389">
    <property type="term" value="C:MutLalpha complex"/>
    <property type="evidence" value="ECO:0007669"/>
    <property type="project" value="TreeGrafter"/>
</dbReference>
<evidence type="ECO:0000259" key="6">
    <source>
        <dbReference type="SMART" id="SM01340"/>
    </source>
</evidence>
<feature type="compositionally biased region" description="Pro residues" evidence="4">
    <location>
        <begin position="596"/>
        <end position="610"/>
    </location>
</feature>
<dbReference type="Pfam" id="PF01119">
    <property type="entry name" value="DNA_mis_repair"/>
    <property type="match status" value="1"/>
</dbReference>
<dbReference type="SUPFAM" id="SSF118116">
    <property type="entry name" value="DNA mismatch repair protein MutL"/>
    <property type="match status" value="1"/>
</dbReference>
<feature type="domain" description="DNA mismatch repair protein S5" evidence="6">
    <location>
        <begin position="247"/>
        <end position="390"/>
    </location>
</feature>
<dbReference type="FunFam" id="3.30.565.10:FF:000014">
    <property type="entry name" value="Mismatch repair endonuclease pms1, putative"/>
    <property type="match status" value="1"/>
</dbReference>
<dbReference type="AlphaFoldDB" id="A0A5C5G5F9"/>
<dbReference type="InterPro" id="IPR014762">
    <property type="entry name" value="DNA_mismatch_repair_CS"/>
</dbReference>
<dbReference type="InterPro" id="IPR013507">
    <property type="entry name" value="DNA_mismatch_S5_2-like"/>
</dbReference>
<keyword evidence="8" id="KW-1185">Reference proteome</keyword>
<dbReference type="STRING" id="5288.A0A5C5G5F9"/>
<comment type="similarity">
    <text evidence="1">Belongs to the DNA mismatch repair MutL/HexB family.</text>
</comment>
<dbReference type="Gene3D" id="3.30.230.10">
    <property type="match status" value="1"/>
</dbReference>
<dbReference type="InterPro" id="IPR002099">
    <property type="entry name" value="MutL/Mlh/PMS"/>
</dbReference>
<feature type="compositionally biased region" description="Low complexity" evidence="4">
    <location>
        <begin position="770"/>
        <end position="781"/>
    </location>
</feature>
<evidence type="ECO:0000313" key="7">
    <source>
        <dbReference type="EMBL" id="TNY24357.1"/>
    </source>
</evidence>
<dbReference type="CDD" id="cd03484">
    <property type="entry name" value="MutL_Trans_hPMS_2_like"/>
    <property type="match status" value="1"/>
</dbReference>
<name>A0A5C5G5F9_9BASI</name>
<evidence type="ECO:0000313" key="8">
    <source>
        <dbReference type="Proteomes" id="UP000311382"/>
    </source>
</evidence>
<reference evidence="7 8" key="1">
    <citation type="submission" date="2019-03" db="EMBL/GenBank/DDBJ databases">
        <title>Rhodosporidium diobovatum UCD-FST 08-225 genome sequencing, assembly, and annotation.</title>
        <authorList>
            <person name="Fakankun I.U."/>
            <person name="Fristensky B."/>
            <person name="Levin D.B."/>
        </authorList>
    </citation>
    <scope>NUCLEOTIDE SEQUENCE [LARGE SCALE GENOMIC DNA]</scope>
    <source>
        <strain evidence="7 8">UCD-FST 08-225</strain>
    </source>
</reference>
<feature type="compositionally biased region" description="Basic residues" evidence="4">
    <location>
        <begin position="404"/>
        <end position="413"/>
    </location>
</feature>
<evidence type="ECO:0000256" key="1">
    <source>
        <dbReference type="ARBA" id="ARBA00006082"/>
    </source>
</evidence>
<evidence type="ECO:0000256" key="2">
    <source>
        <dbReference type="ARBA" id="ARBA00022763"/>
    </source>
</evidence>
<evidence type="ECO:0000259" key="5">
    <source>
        <dbReference type="SMART" id="SM00853"/>
    </source>
</evidence>
<dbReference type="GO" id="GO:0140664">
    <property type="term" value="F:ATP-dependent DNA damage sensor activity"/>
    <property type="evidence" value="ECO:0007669"/>
    <property type="project" value="InterPro"/>
</dbReference>
<dbReference type="InterPro" id="IPR014721">
    <property type="entry name" value="Ribsml_uS5_D2-typ_fold_subgr"/>
</dbReference>
<dbReference type="EMBL" id="SOZI01000003">
    <property type="protein sequence ID" value="TNY24357.1"/>
    <property type="molecule type" value="Genomic_DNA"/>
</dbReference>
<dbReference type="SUPFAM" id="SSF55874">
    <property type="entry name" value="ATPase domain of HSP90 chaperone/DNA topoisomerase II/histidine kinase"/>
    <property type="match status" value="1"/>
</dbReference>
<sequence length="1071" mass="114495">MSIQGAAPSTTCLLVPRATHSLTPLDPSRRLPDPQTAIDRTSVHRLTSGQVVVDLQTAVKELVENALDAGATSVDITFRDSGVEAIEVKDNGKGIDEGDWEGIALKHHTSKLASFADLAAVQTLGFRGEALSSLCGVATLSMVTSTAATAPKGTTLSFTSAGACVPQKKVARERGTTVKVERLFEHLPVRRKELVKNAQRELGKALALLQAYALVNTGVRFEARNVTKGKTLVQLKTTASTSLRTAFSYIFSPKDLPSLLDLDLTIEVPTEKSVMKRLEDAADESTVIHVKGLISKPSTGHGRTAGNRQFFFINGRPFQPAKARRLRVAKAVNEVYKSFNANQFPCVVADFQLAPDAYDVNVSPDKRTIFLHSEGNLLAALKQELSRFFDPQQARFEMKEIGKAKKTPGKGKGKAAVDQEDDEEEEAQSTGGEEDEEDEEGEDDLDERPRKRRKSSDVAALDSPSGSTSHPTLAPMDIDLDASSLVRASSAHASASPHPSASNEANLLAAFPDDLPDDGDEGSLALPDPPSPLKRALCTQSSRQALETPRPRSRSRTPTAAQLDSGHARARSSSAAPDEAALQPPSQPLFRATSPTPRPASPRSPSPRSPSPAVQATASASTSGSVAKRQQLQGTLDEEDEQELGAEEQGDEEQQGDAEEDGEVALDERDETVLDDSPGDADNADEDDAILVVEDSYRAPSPSLAAPPGPTQPLGLAAASCVKAAQPVQPAPLPFGAAPAEVAGTVVAADTDLSLDFAALSAAWSTPSAASAAQPAAGPSSPRDKSPGTDGGELAGAAIGEREDAAEAVLSRIVSKDDFARMEIVGQFNLGFIIARRRDETGETHDDLFIVDQHASDEKYNFEKLQAETVIQSQRLIAPRILNLPSADELTAMEHVDLLRFNGFDVLVDEDADVGERVKLIAQPVSKDTVFDTGDFEELVDLIGSRSGNEVVRPSKARRMFASRACRKSVMVGRALNAKQMTQILRNMSGMDQPWACPHGRPTMRWVRTAKALRALLGRTDLLSSRSSRACRGPRRCQTLASTCRTSVAPSSSNLLSRLRAVQTASSTHDA</sequence>
<dbReference type="PANTHER" id="PTHR10073">
    <property type="entry name" value="DNA MISMATCH REPAIR PROTEIN MLH, PMS, MUTL"/>
    <property type="match status" value="1"/>
</dbReference>
<evidence type="ECO:0000256" key="4">
    <source>
        <dbReference type="SAM" id="MobiDB-lite"/>
    </source>
</evidence>
<dbReference type="SMART" id="SM00853">
    <property type="entry name" value="MutL_C"/>
    <property type="match status" value="1"/>
</dbReference>
<dbReference type="Pfam" id="PF08676">
    <property type="entry name" value="MutL_C"/>
    <property type="match status" value="1"/>
</dbReference>
<feature type="region of interest" description="Disordered" evidence="4">
    <location>
        <begin position="770"/>
        <end position="795"/>
    </location>
</feature>
<dbReference type="InterPro" id="IPR014790">
    <property type="entry name" value="MutL_C"/>
</dbReference>
<dbReference type="PROSITE" id="PS00058">
    <property type="entry name" value="DNA_MISMATCH_REPAIR_1"/>
    <property type="match status" value="1"/>
</dbReference>
<dbReference type="NCBIfam" id="TIGR00585">
    <property type="entry name" value="mutl"/>
    <property type="match status" value="1"/>
</dbReference>
<accession>A0A5C5G5F9</accession>
<dbReference type="SMART" id="SM01340">
    <property type="entry name" value="DNA_mis_repair"/>
    <property type="match status" value="1"/>
</dbReference>
<dbReference type="GO" id="GO:0016887">
    <property type="term" value="F:ATP hydrolysis activity"/>
    <property type="evidence" value="ECO:0007669"/>
    <property type="project" value="InterPro"/>
</dbReference>
<feature type="compositionally biased region" description="Low complexity" evidence="4">
    <location>
        <begin position="488"/>
        <end position="513"/>
    </location>
</feature>